<dbReference type="GO" id="GO:0005886">
    <property type="term" value="C:plasma membrane"/>
    <property type="evidence" value="ECO:0007669"/>
    <property type="project" value="UniProtKB-SubCell"/>
</dbReference>
<keyword evidence="5 6" id="KW-0472">Membrane</keyword>
<dbReference type="GO" id="GO:0033228">
    <property type="term" value="P:cysteine export across plasma membrane"/>
    <property type="evidence" value="ECO:0007669"/>
    <property type="project" value="TreeGrafter"/>
</dbReference>
<dbReference type="InterPro" id="IPR001123">
    <property type="entry name" value="LeuE-type"/>
</dbReference>
<keyword evidence="3 6" id="KW-0812">Transmembrane</keyword>
<dbReference type="PANTHER" id="PTHR30086:SF20">
    <property type="entry name" value="ARGININE EXPORTER PROTEIN ARGO-RELATED"/>
    <property type="match status" value="1"/>
</dbReference>
<dbReference type="EMBL" id="VLJN01000001">
    <property type="protein sequence ID" value="TWG89163.1"/>
    <property type="molecule type" value="Genomic_DNA"/>
</dbReference>
<gene>
    <name evidence="7" type="ORF">L602_000100000530</name>
</gene>
<dbReference type="GO" id="GO:0015171">
    <property type="term" value="F:amino acid transmembrane transporter activity"/>
    <property type="evidence" value="ECO:0007669"/>
    <property type="project" value="TreeGrafter"/>
</dbReference>
<keyword evidence="2" id="KW-1003">Cell membrane</keyword>
<evidence type="ECO:0000256" key="1">
    <source>
        <dbReference type="ARBA" id="ARBA00004651"/>
    </source>
</evidence>
<proteinExistence type="predicted"/>
<dbReference type="Proteomes" id="UP000318141">
    <property type="component" value="Unassembled WGS sequence"/>
</dbReference>
<sequence>METTLPMGMTGLTGLSTGQFAALLTLLAVGSFTPGPNTTIAAVTGANFGMRATLPHCVGVALGFASIVALCAGGVGALVLASPMVAMLVQIAGVVYLLWLAARVARSATLAEKQVLAPLSVWQSAALQYANIKAWMLALATAASYMADAQSPLQRALLVCAVFGVFGFVSNGVYGAIGASLRQWLQVGQRIRWFNRAMGLALALTAVWIGVTARTGAA</sequence>
<evidence type="ECO:0000256" key="4">
    <source>
        <dbReference type="ARBA" id="ARBA00022989"/>
    </source>
</evidence>
<evidence type="ECO:0000256" key="3">
    <source>
        <dbReference type="ARBA" id="ARBA00022692"/>
    </source>
</evidence>
<feature type="transmembrane region" description="Helical" evidence="6">
    <location>
        <begin position="87"/>
        <end position="105"/>
    </location>
</feature>
<organism evidence="7 8">
    <name type="scientific">Cupriavidus gilardii J11</name>
    <dbReference type="NCBI Taxonomy" id="936133"/>
    <lineage>
        <taxon>Bacteria</taxon>
        <taxon>Pseudomonadati</taxon>
        <taxon>Pseudomonadota</taxon>
        <taxon>Betaproteobacteria</taxon>
        <taxon>Burkholderiales</taxon>
        <taxon>Burkholderiaceae</taxon>
        <taxon>Cupriavidus</taxon>
    </lineage>
</organism>
<feature type="transmembrane region" description="Helical" evidence="6">
    <location>
        <begin position="58"/>
        <end position="81"/>
    </location>
</feature>
<dbReference type="Pfam" id="PF01810">
    <property type="entry name" value="LysE"/>
    <property type="match status" value="1"/>
</dbReference>
<evidence type="ECO:0000256" key="2">
    <source>
        <dbReference type="ARBA" id="ARBA00022475"/>
    </source>
</evidence>
<comment type="subcellular location">
    <subcellularLocation>
        <location evidence="1">Cell membrane</location>
        <topology evidence="1">Multi-pass membrane protein</topology>
    </subcellularLocation>
</comment>
<comment type="caution">
    <text evidence="7">The sequence shown here is derived from an EMBL/GenBank/DDBJ whole genome shotgun (WGS) entry which is preliminary data.</text>
</comment>
<evidence type="ECO:0000313" key="8">
    <source>
        <dbReference type="Proteomes" id="UP000318141"/>
    </source>
</evidence>
<feature type="transmembrane region" description="Helical" evidence="6">
    <location>
        <begin position="153"/>
        <end position="181"/>
    </location>
</feature>
<dbReference type="AlphaFoldDB" id="A0A562BWV6"/>
<protein>
    <submittedName>
        <fullName evidence="7">Threonine/homoserine/homoserine lactone efflux protein</fullName>
    </submittedName>
</protein>
<evidence type="ECO:0000256" key="5">
    <source>
        <dbReference type="ARBA" id="ARBA00023136"/>
    </source>
</evidence>
<evidence type="ECO:0000256" key="6">
    <source>
        <dbReference type="SAM" id="Phobius"/>
    </source>
</evidence>
<feature type="transmembrane region" description="Helical" evidence="6">
    <location>
        <begin position="20"/>
        <end position="46"/>
    </location>
</feature>
<dbReference type="PANTHER" id="PTHR30086">
    <property type="entry name" value="ARGININE EXPORTER PROTEIN ARGO"/>
    <property type="match status" value="1"/>
</dbReference>
<name>A0A562BWV6_9BURK</name>
<keyword evidence="4 6" id="KW-1133">Transmembrane helix</keyword>
<reference evidence="7 8" key="1">
    <citation type="submission" date="2019-07" db="EMBL/GenBank/DDBJ databases">
        <title>Genome sequencing of lignin-degrading bacterial isolates.</title>
        <authorList>
            <person name="Gladden J."/>
        </authorList>
    </citation>
    <scope>NUCLEOTIDE SEQUENCE [LARGE SCALE GENOMIC DNA]</scope>
    <source>
        <strain evidence="7 8">J11</strain>
    </source>
</reference>
<feature type="transmembrane region" description="Helical" evidence="6">
    <location>
        <begin position="193"/>
        <end position="211"/>
    </location>
</feature>
<accession>A0A562BWV6</accession>
<evidence type="ECO:0000313" key="7">
    <source>
        <dbReference type="EMBL" id="TWG89163.1"/>
    </source>
</evidence>
<keyword evidence="8" id="KW-1185">Reference proteome</keyword>